<dbReference type="SUPFAM" id="SSF48256">
    <property type="entry name" value="Citrate synthase"/>
    <property type="match status" value="1"/>
</dbReference>
<gene>
    <name evidence="12" type="ORF">H9L09_12595</name>
</gene>
<evidence type="ECO:0000313" key="13">
    <source>
        <dbReference type="Proteomes" id="UP000515947"/>
    </source>
</evidence>
<keyword evidence="12" id="KW-0012">Acyltransferase</keyword>
<sequence length="441" mass="49695">MTETATASSTETDGQSLTVRDNRTGTEYDVPIVDGAIKAADLGKIRTDEESPGLAVYDPGFVNTASCRSSVTFIDGDKGILEYRGYPIEQLAENSTFLEVAYLLIHGELPSREEYEAWVHEITYHTFVHENVKGFMEGFRYDAHPMGILMASVGALSTFYPESRNIADADNRHMQIVRMIAKMPTLGAWAFRNAQGKPYVYPDNELSYTENFLAMLFKMSEKKFHADERLVKALDVLFILHADHEQNCSTNAVRSVGSSQVDPYSAVAAGVAALYGPLHGGANEAVLRMLRRIGSVENVPSFIEGVKSGNERLMGFGHRVYKNYDPRAKIIKKACDDVFEVTGVNPLLQIAQELEKIALEDEYFVKRKLYPNVDFYSGLIYEALQFPPEMFTVLFAIGRTPGWLAQWLELVQDPEQKIARPKQIYTGERRLDFVPREQRWS</sequence>
<dbReference type="InterPro" id="IPR016143">
    <property type="entry name" value="Citrate_synth-like_sm_a-sub"/>
</dbReference>
<dbReference type="Gene3D" id="1.10.230.10">
    <property type="entry name" value="Cytochrome P450-Terp, domain 2"/>
    <property type="match status" value="1"/>
</dbReference>
<evidence type="ECO:0000256" key="9">
    <source>
        <dbReference type="RuleBase" id="RU003370"/>
    </source>
</evidence>
<feature type="active site" evidence="8">
    <location>
        <position position="374"/>
    </location>
</feature>
<dbReference type="PIRSF" id="PIRSF001369">
    <property type="entry name" value="Citrate_synth"/>
    <property type="match status" value="1"/>
</dbReference>
<evidence type="ECO:0000256" key="6">
    <source>
        <dbReference type="NCBIfam" id="TIGR01798"/>
    </source>
</evidence>
<organism evidence="12 13">
    <name type="scientific">Nocardioides mesophilus</name>
    <dbReference type="NCBI Taxonomy" id="433659"/>
    <lineage>
        <taxon>Bacteria</taxon>
        <taxon>Bacillati</taxon>
        <taxon>Actinomycetota</taxon>
        <taxon>Actinomycetes</taxon>
        <taxon>Propionibacteriales</taxon>
        <taxon>Nocardioidaceae</taxon>
        <taxon>Nocardioides</taxon>
    </lineage>
</organism>
<dbReference type="PROSITE" id="PS00480">
    <property type="entry name" value="CITRATE_SYNTHASE"/>
    <property type="match status" value="1"/>
</dbReference>
<accession>A0A7G9R765</accession>
<dbReference type="PRINTS" id="PR00143">
    <property type="entry name" value="CITRTSNTHASE"/>
</dbReference>
<dbReference type="FunFam" id="1.10.230.10:FF:000002">
    <property type="entry name" value="Citrate synthase"/>
    <property type="match status" value="1"/>
</dbReference>
<evidence type="ECO:0000256" key="1">
    <source>
        <dbReference type="ARBA" id="ARBA00004751"/>
    </source>
</evidence>
<feature type="compositionally biased region" description="Low complexity" evidence="11">
    <location>
        <begin position="1"/>
        <end position="12"/>
    </location>
</feature>
<reference evidence="12 13" key="1">
    <citation type="submission" date="2020-08" db="EMBL/GenBank/DDBJ databases">
        <title>Genome sequence of Nocardioides mesophilus KACC 16243T.</title>
        <authorList>
            <person name="Hyun D.-W."/>
            <person name="Bae J.-W."/>
        </authorList>
    </citation>
    <scope>NUCLEOTIDE SEQUENCE [LARGE SCALE GENOMIC DNA]</scope>
    <source>
        <strain evidence="12 13">KACC 16243</strain>
    </source>
</reference>
<feature type="region of interest" description="Disordered" evidence="11">
    <location>
        <begin position="1"/>
        <end position="23"/>
    </location>
</feature>
<dbReference type="AlphaFoldDB" id="A0A7G9R765"/>
<feature type="active site" evidence="8">
    <location>
        <position position="318"/>
    </location>
</feature>
<dbReference type="GO" id="GO:0036440">
    <property type="term" value="F:citrate synthase activity"/>
    <property type="evidence" value="ECO:0007669"/>
    <property type="project" value="UniProtKB-EC"/>
</dbReference>
<dbReference type="UniPathway" id="UPA00223">
    <property type="reaction ID" value="UER00717"/>
</dbReference>
<dbReference type="RefSeq" id="WP_187577276.1">
    <property type="nucleotide sequence ID" value="NZ_CP060713.1"/>
</dbReference>
<dbReference type="NCBIfam" id="NF004126">
    <property type="entry name" value="PRK05614.1"/>
    <property type="match status" value="1"/>
</dbReference>
<keyword evidence="13" id="KW-1185">Reference proteome</keyword>
<protein>
    <recommendedName>
        <fullName evidence="6 7">Citrate synthase</fullName>
    </recommendedName>
</protein>
<evidence type="ECO:0000256" key="5">
    <source>
        <dbReference type="ARBA" id="ARBA00049288"/>
    </source>
</evidence>
<dbReference type="InterPro" id="IPR016142">
    <property type="entry name" value="Citrate_synth-like_lrg_a-sub"/>
</dbReference>
<dbReference type="Proteomes" id="UP000515947">
    <property type="component" value="Chromosome"/>
</dbReference>
<dbReference type="GO" id="GO:0032787">
    <property type="term" value="P:monocarboxylic acid metabolic process"/>
    <property type="evidence" value="ECO:0007669"/>
    <property type="project" value="UniProtKB-ARBA"/>
</dbReference>
<evidence type="ECO:0000313" key="12">
    <source>
        <dbReference type="EMBL" id="QNN51440.1"/>
    </source>
</evidence>
<evidence type="ECO:0000256" key="4">
    <source>
        <dbReference type="ARBA" id="ARBA00022679"/>
    </source>
</evidence>
<dbReference type="PANTHER" id="PTHR42871:SF1">
    <property type="entry name" value="CITRATE SYNTHASE"/>
    <property type="match status" value="1"/>
</dbReference>
<comment type="catalytic activity">
    <reaction evidence="5 9">
        <text>oxaloacetate + acetyl-CoA + H2O = citrate + CoA + H(+)</text>
        <dbReference type="Rhea" id="RHEA:16845"/>
        <dbReference type="ChEBI" id="CHEBI:15377"/>
        <dbReference type="ChEBI" id="CHEBI:15378"/>
        <dbReference type="ChEBI" id="CHEBI:16452"/>
        <dbReference type="ChEBI" id="CHEBI:16947"/>
        <dbReference type="ChEBI" id="CHEBI:57287"/>
        <dbReference type="ChEBI" id="CHEBI:57288"/>
        <dbReference type="EC" id="2.3.3.16"/>
    </reaction>
</comment>
<keyword evidence="4 7" id="KW-0808">Transferase</keyword>
<name>A0A7G9R765_9ACTN</name>
<evidence type="ECO:0000256" key="11">
    <source>
        <dbReference type="SAM" id="MobiDB-lite"/>
    </source>
</evidence>
<dbReference type="NCBIfam" id="TIGR01798">
    <property type="entry name" value="cit_synth_I"/>
    <property type="match status" value="1"/>
</dbReference>
<dbReference type="KEGG" id="nmes:H9L09_12595"/>
<evidence type="ECO:0000256" key="10">
    <source>
        <dbReference type="RuleBase" id="RU003406"/>
    </source>
</evidence>
<dbReference type="InterPro" id="IPR002020">
    <property type="entry name" value="Citrate_synthase"/>
</dbReference>
<dbReference type="GO" id="GO:0006099">
    <property type="term" value="P:tricarboxylic acid cycle"/>
    <property type="evidence" value="ECO:0007669"/>
    <property type="project" value="UniProtKB-UniRule"/>
</dbReference>
<evidence type="ECO:0000256" key="8">
    <source>
        <dbReference type="PIRSR" id="PIRSR001369-1"/>
    </source>
</evidence>
<dbReference type="InterPro" id="IPR019810">
    <property type="entry name" value="Citrate_synthase_AS"/>
</dbReference>
<dbReference type="PANTHER" id="PTHR42871">
    <property type="entry name" value="CITRATE SYNTHASE"/>
    <property type="match status" value="1"/>
</dbReference>
<dbReference type="FunFam" id="1.10.580.10:FF:000005">
    <property type="entry name" value="Citrate synthase"/>
    <property type="match status" value="1"/>
</dbReference>
<keyword evidence="3 9" id="KW-0816">Tricarboxylic acid cycle</keyword>
<dbReference type="InterPro" id="IPR010953">
    <property type="entry name" value="Citrate_synthase_typ-I"/>
</dbReference>
<dbReference type="GO" id="GO:0005737">
    <property type="term" value="C:cytoplasm"/>
    <property type="evidence" value="ECO:0007669"/>
    <property type="project" value="InterPro"/>
</dbReference>
<dbReference type="InterPro" id="IPR036969">
    <property type="entry name" value="Citrate_synthase_sf"/>
</dbReference>
<evidence type="ECO:0000256" key="7">
    <source>
        <dbReference type="PIRNR" id="PIRNR001369"/>
    </source>
</evidence>
<dbReference type="EMBL" id="CP060713">
    <property type="protein sequence ID" value="QNN51440.1"/>
    <property type="molecule type" value="Genomic_DNA"/>
</dbReference>
<dbReference type="Pfam" id="PF00285">
    <property type="entry name" value="Citrate_synt"/>
    <property type="match status" value="1"/>
</dbReference>
<comment type="similarity">
    <text evidence="2 7 10">Belongs to the citrate synthase family.</text>
</comment>
<dbReference type="Gene3D" id="1.10.580.10">
    <property type="entry name" value="Citrate Synthase, domain 1"/>
    <property type="match status" value="1"/>
</dbReference>
<proteinExistence type="inferred from homology"/>
<evidence type="ECO:0000256" key="3">
    <source>
        <dbReference type="ARBA" id="ARBA00022532"/>
    </source>
</evidence>
<comment type="pathway">
    <text evidence="1 9">Carbohydrate metabolism; tricarboxylic acid cycle; isocitrate from oxaloacetate: step 1/2.</text>
</comment>
<dbReference type="InterPro" id="IPR024176">
    <property type="entry name" value="Citrate_synthase_bac-typ"/>
</dbReference>
<evidence type="ECO:0000256" key="2">
    <source>
        <dbReference type="ARBA" id="ARBA00010566"/>
    </source>
</evidence>